<dbReference type="AlphaFoldDB" id="A0A6A4HSB9"/>
<proteinExistence type="predicted"/>
<reference evidence="1" key="1">
    <citation type="journal article" date="2019" name="Environ. Microbiol.">
        <title>Fungal ecological strategies reflected in gene transcription - a case study of two litter decomposers.</title>
        <authorList>
            <person name="Barbi F."/>
            <person name="Kohler A."/>
            <person name="Barry K."/>
            <person name="Baskaran P."/>
            <person name="Daum C."/>
            <person name="Fauchery L."/>
            <person name="Ihrmark K."/>
            <person name="Kuo A."/>
            <person name="LaButti K."/>
            <person name="Lipzen A."/>
            <person name="Morin E."/>
            <person name="Grigoriev I.V."/>
            <person name="Henrissat B."/>
            <person name="Lindahl B."/>
            <person name="Martin F."/>
        </authorList>
    </citation>
    <scope>NUCLEOTIDE SEQUENCE</scope>
    <source>
        <strain evidence="1">JB14</strain>
    </source>
</reference>
<organism evidence="1 2">
    <name type="scientific">Gymnopus androsaceus JB14</name>
    <dbReference type="NCBI Taxonomy" id="1447944"/>
    <lineage>
        <taxon>Eukaryota</taxon>
        <taxon>Fungi</taxon>
        <taxon>Dikarya</taxon>
        <taxon>Basidiomycota</taxon>
        <taxon>Agaricomycotina</taxon>
        <taxon>Agaricomycetes</taxon>
        <taxon>Agaricomycetidae</taxon>
        <taxon>Agaricales</taxon>
        <taxon>Marasmiineae</taxon>
        <taxon>Omphalotaceae</taxon>
        <taxon>Gymnopus</taxon>
    </lineage>
</organism>
<dbReference type="Proteomes" id="UP000799118">
    <property type="component" value="Unassembled WGS sequence"/>
</dbReference>
<protein>
    <submittedName>
        <fullName evidence="1">Uncharacterized protein</fullName>
    </submittedName>
</protein>
<sequence>MHSLCLTRDTLTNIGFKLNTRRMSQDIKTFRQTKPFTPMYLAISRKPATHAFQSTRL</sequence>
<gene>
    <name evidence="1" type="ORF">BT96DRAFT_992785</name>
</gene>
<name>A0A6A4HSB9_9AGAR</name>
<keyword evidence="2" id="KW-1185">Reference proteome</keyword>
<accession>A0A6A4HSB9</accession>
<dbReference type="EMBL" id="ML769454">
    <property type="protein sequence ID" value="KAE9400671.1"/>
    <property type="molecule type" value="Genomic_DNA"/>
</dbReference>
<evidence type="ECO:0000313" key="2">
    <source>
        <dbReference type="Proteomes" id="UP000799118"/>
    </source>
</evidence>
<evidence type="ECO:0000313" key="1">
    <source>
        <dbReference type="EMBL" id="KAE9400671.1"/>
    </source>
</evidence>